<dbReference type="RefSeq" id="WP_169584340.1">
    <property type="nucleotide sequence ID" value="NZ_VCQU01000001.1"/>
</dbReference>
<evidence type="ECO:0000256" key="4">
    <source>
        <dbReference type="ARBA" id="ARBA00022475"/>
    </source>
</evidence>
<keyword evidence="4" id="KW-1003">Cell membrane</keyword>
<gene>
    <name evidence="11" type="primary">yajC</name>
    <name evidence="11" type="ORF">FGL95_01125</name>
</gene>
<dbReference type="PANTHER" id="PTHR33909:SF1">
    <property type="entry name" value="SEC TRANSLOCON ACCESSORY COMPLEX SUBUNIT YAJC"/>
    <property type="match status" value="1"/>
</dbReference>
<reference evidence="11 12" key="2">
    <citation type="submission" date="2020-06" db="EMBL/GenBank/DDBJ databases">
        <title>Antribacter stalactiti gen. nov., sp. nov., a new member of the family Nacardiaceae isolated from a cave.</title>
        <authorList>
            <person name="Kim I.S."/>
        </authorList>
    </citation>
    <scope>NUCLEOTIDE SEQUENCE [LARGE SCALE GENOMIC DNA]</scope>
    <source>
        <strain evidence="11 12">YC2-7</strain>
    </source>
</reference>
<keyword evidence="5" id="KW-0812">Transmembrane</keyword>
<evidence type="ECO:0000256" key="2">
    <source>
        <dbReference type="ARBA" id="ARBA00006742"/>
    </source>
</evidence>
<dbReference type="GO" id="GO:0015031">
    <property type="term" value="P:protein transport"/>
    <property type="evidence" value="ECO:0007669"/>
    <property type="project" value="UniProtKB-KW"/>
</dbReference>
<dbReference type="NCBIfam" id="TIGR00739">
    <property type="entry name" value="yajC"/>
    <property type="match status" value="1"/>
</dbReference>
<dbReference type="AlphaFoldDB" id="A0A848K8B6"/>
<dbReference type="Pfam" id="PF02699">
    <property type="entry name" value="YajC"/>
    <property type="match status" value="1"/>
</dbReference>
<evidence type="ECO:0000256" key="6">
    <source>
        <dbReference type="ARBA" id="ARBA00022927"/>
    </source>
</evidence>
<proteinExistence type="inferred from homology"/>
<evidence type="ECO:0000256" key="1">
    <source>
        <dbReference type="ARBA" id="ARBA00004162"/>
    </source>
</evidence>
<evidence type="ECO:0000256" key="7">
    <source>
        <dbReference type="ARBA" id="ARBA00022989"/>
    </source>
</evidence>
<evidence type="ECO:0000256" key="10">
    <source>
        <dbReference type="SAM" id="MobiDB-lite"/>
    </source>
</evidence>
<sequence>MEYLFPLLLVALLVPMFLAMRRQKREMQSTAEMQALLTVGNRVLMTCGVQGIIVEVDADTVDVEIAVDVVTTWSRAAVKEVIEEDAYGDESSDTAATEATDTVVKDAADATDQDTSAGSEPRLNKD</sequence>
<keyword evidence="6" id="KW-0653">Protein transport</keyword>
<feature type="region of interest" description="Disordered" evidence="10">
    <location>
        <begin position="86"/>
        <end position="126"/>
    </location>
</feature>
<organism evidence="11 12">
    <name type="scientific">Antrihabitans stalactiti</name>
    <dbReference type="NCBI Taxonomy" id="2584121"/>
    <lineage>
        <taxon>Bacteria</taxon>
        <taxon>Bacillati</taxon>
        <taxon>Actinomycetota</taxon>
        <taxon>Actinomycetes</taxon>
        <taxon>Mycobacteriales</taxon>
        <taxon>Nocardiaceae</taxon>
        <taxon>Antrihabitans</taxon>
    </lineage>
</organism>
<keyword evidence="3" id="KW-0813">Transport</keyword>
<dbReference type="PANTHER" id="PTHR33909">
    <property type="entry name" value="SEC TRANSLOCON ACCESSORY COMPLEX SUBUNIT YAJC"/>
    <property type="match status" value="1"/>
</dbReference>
<feature type="compositionally biased region" description="Low complexity" evidence="10">
    <location>
        <begin position="93"/>
        <end position="102"/>
    </location>
</feature>
<dbReference type="SMART" id="SM01323">
    <property type="entry name" value="YajC"/>
    <property type="match status" value="1"/>
</dbReference>
<comment type="subcellular location">
    <subcellularLocation>
        <location evidence="1">Cell membrane</location>
        <topology evidence="1">Single-pass membrane protein</topology>
    </subcellularLocation>
</comment>
<keyword evidence="9" id="KW-0472">Membrane</keyword>
<comment type="similarity">
    <text evidence="2">Belongs to the YajC family.</text>
</comment>
<evidence type="ECO:0000313" key="11">
    <source>
        <dbReference type="EMBL" id="NMN93638.1"/>
    </source>
</evidence>
<evidence type="ECO:0000256" key="9">
    <source>
        <dbReference type="ARBA" id="ARBA00023136"/>
    </source>
</evidence>
<name>A0A848K8B6_9NOCA</name>
<dbReference type="EMBL" id="VCQU01000001">
    <property type="protein sequence ID" value="NMN93638.1"/>
    <property type="molecule type" value="Genomic_DNA"/>
</dbReference>
<dbReference type="Proteomes" id="UP000535543">
    <property type="component" value="Unassembled WGS sequence"/>
</dbReference>
<accession>A0A848K8B6</accession>
<reference evidence="11 12" key="1">
    <citation type="submission" date="2019-05" db="EMBL/GenBank/DDBJ databases">
        <authorList>
            <person name="Lee S.D."/>
        </authorList>
    </citation>
    <scope>NUCLEOTIDE SEQUENCE [LARGE SCALE GENOMIC DNA]</scope>
    <source>
        <strain evidence="11 12">YC2-7</strain>
    </source>
</reference>
<evidence type="ECO:0000256" key="5">
    <source>
        <dbReference type="ARBA" id="ARBA00022692"/>
    </source>
</evidence>
<keyword evidence="12" id="KW-1185">Reference proteome</keyword>
<protein>
    <submittedName>
        <fullName evidence="11">Preprotein translocase subunit YajC</fullName>
    </submittedName>
</protein>
<keyword evidence="7" id="KW-1133">Transmembrane helix</keyword>
<dbReference type="InterPro" id="IPR003849">
    <property type="entry name" value="Preprotein_translocase_YajC"/>
</dbReference>
<dbReference type="GO" id="GO:0005886">
    <property type="term" value="C:plasma membrane"/>
    <property type="evidence" value="ECO:0007669"/>
    <property type="project" value="UniProtKB-SubCell"/>
</dbReference>
<evidence type="ECO:0000313" key="12">
    <source>
        <dbReference type="Proteomes" id="UP000535543"/>
    </source>
</evidence>
<comment type="caution">
    <text evidence="11">The sequence shown here is derived from an EMBL/GenBank/DDBJ whole genome shotgun (WGS) entry which is preliminary data.</text>
</comment>
<evidence type="ECO:0000256" key="3">
    <source>
        <dbReference type="ARBA" id="ARBA00022448"/>
    </source>
</evidence>
<evidence type="ECO:0000256" key="8">
    <source>
        <dbReference type="ARBA" id="ARBA00023010"/>
    </source>
</evidence>
<keyword evidence="8" id="KW-0811">Translocation</keyword>